<comment type="caution">
    <text evidence="2">The sequence shown here is derived from an EMBL/GenBank/DDBJ whole genome shotgun (WGS) entry which is preliminary data.</text>
</comment>
<dbReference type="RefSeq" id="WP_185056832.1">
    <property type="nucleotide sequence ID" value="NZ_BAABIX010000005.1"/>
</dbReference>
<proteinExistence type="predicted"/>
<sequence>MPTPDHDDLDARFTALMRQIDAEQAARMRRAGRRLDRRRRRHDRSHGARRRVTLAAWLAVAAVAAAGAAVTLRPDLLPAPSSSGPVPEETRPVATRAPRVVAAPDPFAGSPAAGFADGEGGLVLPPARAMAGLSAKEVGAALRHARALLAASHLDRPTLAGERPRPFIALLSSEQRRGFLERLDRKKGWNSRWWVTGFAPGTAELASDVIKVDGDMTVSAGRRDGRPELRVHVYYLFVYAIRRPGNRGPRCG</sequence>
<dbReference type="Proteomes" id="UP000578449">
    <property type="component" value="Unassembled WGS sequence"/>
</dbReference>
<evidence type="ECO:0000313" key="3">
    <source>
        <dbReference type="Proteomes" id="UP000578449"/>
    </source>
</evidence>
<accession>A0A840PVW1</accession>
<protein>
    <submittedName>
        <fullName evidence="2">Uncharacterized protein</fullName>
    </submittedName>
</protein>
<gene>
    <name evidence="2" type="ORF">HNP84_009790</name>
</gene>
<reference evidence="2 3" key="1">
    <citation type="submission" date="2020-08" db="EMBL/GenBank/DDBJ databases">
        <title>Genomic Encyclopedia of Type Strains, Phase IV (KMG-IV): sequencing the most valuable type-strain genomes for metagenomic binning, comparative biology and taxonomic classification.</title>
        <authorList>
            <person name="Goeker M."/>
        </authorList>
    </citation>
    <scope>NUCLEOTIDE SEQUENCE [LARGE SCALE GENOMIC DNA]</scope>
    <source>
        <strain evidence="2 3">DSM 45615</strain>
    </source>
</reference>
<feature type="compositionally biased region" description="Basic residues" evidence="1">
    <location>
        <begin position="27"/>
        <end position="48"/>
    </location>
</feature>
<evidence type="ECO:0000313" key="2">
    <source>
        <dbReference type="EMBL" id="MBB5140025.1"/>
    </source>
</evidence>
<dbReference type="AlphaFoldDB" id="A0A840PVW1"/>
<feature type="region of interest" description="Disordered" evidence="1">
    <location>
        <begin position="25"/>
        <end position="48"/>
    </location>
</feature>
<organism evidence="2 3">
    <name type="scientific">Thermocatellispora tengchongensis</name>
    <dbReference type="NCBI Taxonomy" id="1073253"/>
    <lineage>
        <taxon>Bacteria</taxon>
        <taxon>Bacillati</taxon>
        <taxon>Actinomycetota</taxon>
        <taxon>Actinomycetes</taxon>
        <taxon>Streptosporangiales</taxon>
        <taxon>Streptosporangiaceae</taxon>
        <taxon>Thermocatellispora</taxon>
    </lineage>
</organism>
<evidence type="ECO:0000256" key="1">
    <source>
        <dbReference type="SAM" id="MobiDB-lite"/>
    </source>
</evidence>
<dbReference type="EMBL" id="JACHGN010000035">
    <property type="protein sequence ID" value="MBB5140025.1"/>
    <property type="molecule type" value="Genomic_DNA"/>
</dbReference>
<keyword evidence="3" id="KW-1185">Reference proteome</keyword>
<name>A0A840PVW1_9ACTN</name>